<name>X0ZX08_9ZZZZ</name>
<dbReference type="PANTHER" id="PTHR43475:SF2">
    <property type="entry name" value="RIBOSE 1,5-BISPHOSPHATE ISOMERASE"/>
    <property type="match status" value="1"/>
</dbReference>
<dbReference type="GO" id="GO:0019509">
    <property type="term" value="P:L-methionine salvage from methylthioadenosine"/>
    <property type="evidence" value="ECO:0007669"/>
    <property type="project" value="TreeGrafter"/>
</dbReference>
<dbReference type="Gene3D" id="1.20.120.420">
    <property type="entry name" value="translation initiation factor eif-2b, domain 1"/>
    <property type="match status" value="1"/>
</dbReference>
<reference evidence="1" key="1">
    <citation type="journal article" date="2014" name="Front. Microbiol.">
        <title>High frequency of phylogenetically diverse reductive dehalogenase-homologous genes in deep subseafloor sedimentary metagenomes.</title>
        <authorList>
            <person name="Kawai M."/>
            <person name="Futagami T."/>
            <person name="Toyoda A."/>
            <person name="Takaki Y."/>
            <person name="Nishi S."/>
            <person name="Hori S."/>
            <person name="Arai W."/>
            <person name="Tsubouchi T."/>
            <person name="Morono Y."/>
            <person name="Uchiyama I."/>
            <person name="Ito T."/>
            <person name="Fujiyama A."/>
            <person name="Inagaki F."/>
            <person name="Takami H."/>
        </authorList>
    </citation>
    <scope>NUCLEOTIDE SEQUENCE</scope>
    <source>
        <strain evidence="1">Expedition CK06-06</strain>
    </source>
</reference>
<dbReference type="GO" id="GO:0046523">
    <property type="term" value="F:S-methyl-5-thioribose-1-phosphate isomerase activity"/>
    <property type="evidence" value="ECO:0007669"/>
    <property type="project" value="TreeGrafter"/>
</dbReference>
<dbReference type="Pfam" id="PF01008">
    <property type="entry name" value="IF-2B"/>
    <property type="match status" value="1"/>
</dbReference>
<sequence>MKNTFPETPEYRQLIETMKNIEDLTIQGATNVAIYGVRDFAKHAETVPLKDESLFIHLEEVVYQLSNVRVTEPALRNGLRYIMTGIRQEGNEIAIDLGEKYIELINDAKKRIFKIGAERIQNGCRVFTHCHSSVTVGIFIEAAKQGKEFQVINTETRPLYQGRKTVRILVENNIQVTHIVDSAMRWAMNRYKPHMIFLGADAITVEGVALNKIGSRLCALASEEEHIPLYICTPLLKYDQATSIGRLSEIEIRHPFEIWDENIPPGIDIVNPAFETIDRRNISAYITEAGLIPPQTVHLIFKKMYGEKIQDYSHFWS</sequence>
<comment type="caution">
    <text evidence="1">The sequence shown here is derived from an EMBL/GenBank/DDBJ whole genome shotgun (WGS) entry which is preliminary data.</text>
</comment>
<dbReference type="AlphaFoldDB" id="X0ZX08"/>
<dbReference type="InterPro" id="IPR027363">
    <property type="entry name" value="M1Pi_N"/>
</dbReference>
<dbReference type="Gene3D" id="3.40.50.10470">
    <property type="entry name" value="Translation initiation factor eif-2b, domain 2"/>
    <property type="match status" value="1"/>
</dbReference>
<evidence type="ECO:0008006" key="2">
    <source>
        <dbReference type="Google" id="ProtNLM"/>
    </source>
</evidence>
<dbReference type="InterPro" id="IPR000649">
    <property type="entry name" value="IF-2B-related"/>
</dbReference>
<evidence type="ECO:0000313" key="1">
    <source>
        <dbReference type="EMBL" id="GAG74059.1"/>
    </source>
</evidence>
<accession>X0ZX08</accession>
<dbReference type="InterPro" id="IPR042529">
    <property type="entry name" value="IF_2B-like_C"/>
</dbReference>
<organism evidence="1">
    <name type="scientific">marine sediment metagenome</name>
    <dbReference type="NCBI Taxonomy" id="412755"/>
    <lineage>
        <taxon>unclassified sequences</taxon>
        <taxon>metagenomes</taxon>
        <taxon>ecological metagenomes</taxon>
    </lineage>
</organism>
<dbReference type="SUPFAM" id="SSF100950">
    <property type="entry name" value="NagB/RpiA/CoA transferase-like"/>
    <property type="match status" value="1"/>
</dbReference>
<proteinExistence type="predicted"/>
<dbReference type="EMBL" id="BART01001941">
    <property type="protein sequence ID" value="GAG74059.1"/>
    <property type="molecule type" value="Genomic_DNA"/>
</dbReference>
<dbReference type="InterPro" id="IPR037171">
    <property type="entry name" value="NagB/RpiA_transferase-like"/>
</dbReference>
<gene>
    <name evidence="1" type="ORF">S01H4_06341</name>
</gene>
<protein>
    <recommendedName>
        <fullName evidence="2">S-methyl-5-thioribose-1-phosphate isomerase</fullName>
    </recommendedName>
</protein>
<dbReference type="PANTHER" id="PTHR43475">
    <property type="entry name" value="METHYLTHIORIBOSE-1-PHOSPHATE ISOMERASE"/>
    <property type="match status" value="1"/>
</dbReference>